<accession>A0A380CDC0</accession>
<dbReference type="AlphaFoldDB" id="A0A380CDC0"/>
<evidence type="ECO:0000313" key="3">
    <source>
        <dbReference type="Proteomes" id="UP000254519"/>
    </source>
</evidence>
<proteinExistence type="predicted"/>
<protein>
    <submittedName>
        <fullName evidence="2">Uncharacterized protein</fullName>
    </submittedName>
</protein>
<evidence type="ECO:0000313" key="2">
    <source>
        <dbReference type="EMBL" id="SUJ17134.1"/>
    </source>
</evidence>
<name>A0A380CDC0_SPOPA</name>
<reference evidence="2 3" key="1">
    <citation type="submission" date="2018-06" db="EMBL/GenBank/DDBJ databases">
        <authorList>
            <consortium name="Pathogen Informatics"/>
            <person name="Doyle S."/>
        </authorList>
    </citation>
    <scope>NUCLEOTIDE SEQUENCE [LARGE SCALE GENOMIC DNA]</scope>
    <source>
        <strain evidence="3">ATCC 11859 / DSM 33 / NCIB 8841 / NCTC 4822</strain>
    </source>
</reference>
<evidence type="ECO:0000256" key="1">
    <source>
        <dbReference type="SAM" id="MobiDB-lite"/>
    </source>
</evidence>
<organism evidence="2 3">
    <name type="scientific">Sporosarcina pasteurii</name>
    <name type="common">Bacillus pasteurii</name>
    <dbReference type="NCBI Taxonomy" id="1474"/>
    <lineage>
        <taxon>Bacteria</taxon>
        <taxon>Bacillati</taxon>
        <taxon>Bacillota</taxon>
        <taxon>Bacilli</taxon>
        <taxon>Bacillales</taxon>
        <taxon>Caryophanaceae</taxon>
        <taxon>Sporosarcina</taxon>
    </lineage>
</organism>
<feature type="region of interest" description="Disordered" evidence="1">
    <location>
        <begin position="66"/>
        <end position="86"/>
    </location>
</feature>
<dbReference type="RefSeq" id="WP_115363065.1">
    <property type="nucleotide sequence ID" value="NZ_CP038012.1"/>
</dbReference>
<sequence length="86" mass="9775">MLTTKAFLEMYICKAGESVVQISDDEWEIQKWTVRTFKTLGNVFAANAYEITPNDEVTIMNLKPNSRRESLSLSESKKEEALEKAG</sequence>
<dbReference type="Proteomes" id="UP000254519">
    <property type="component" value="Unassembled WGS sequence"/>
</dbReference>
<gene>
    <name evidence="2" type="ORF">NCTC4822_02789</name>
</gene>
<dbReference type="EMBL" id="UGYZ01000002">
    <property type="protein sequence ID" value="SUJ17134.1"/>
    <property type="molecule type" value="Genomic_DNA"/>
</dbReference>
<keyword evidence="3" id="KW-1185">Reference proteome</keyword>